<dbReference type="InterPro" id="IPR003598">
    <property type="entry name" value="Ig_sub2"/>
</dbReference>
<organism evidence="5 6">
    <name type="scientific">Tetranychus urticae</name>
    <name type="common">Two-spotted spider mite</name>
    <dbReference type="NCBI Taxonomy" id="32264"/>
    <lineage>
        <taxon>Eukaryota</taxon>
        <taxon>Metazoa</taxon>
        <taxon>Ecdysozoa</taxon>
        <taxon>Arthropoda</taxon>
        <taxon>Chelicerata</taxon>
        <taxon>Arachnida</taxon>
        <taxon>Acari</taxon>
        <taxon>Acariformes</taxon>
        <taxon>Trombidiformes</taxon>
        <taxon>Prostigmata</taxon>
        <taxon>Eleutherengona</taxon>
        <taxon>Raphignathae</taxon>
        <taxon>Tetranychoidea</taxon>
        <taxon>Tetranychidae</taxon>
        <taxon>Tetranychus</taxon>
    </lineage>
</organism>
<dbReference type="InterPro" id="IPR051963">
    <property type="entry name" value="Adhesion_GPCR_A"/>
</dbReference>
<evidence type="ECO:0000259" key="4">
    <source>
        <dbReference type="PROSITE" id="PS50835"/>
    </source>
</evidence>
<accession>T1KZM6</accession>
<proteinExistence type="inferred from homology"/>
<dbReference type="Proteomes" id="UP000015104">
    <property type="component" value="Unassembled WGS sequence"/>
</dbReference>
<evidence type="ECO:0000313" key="5">
    <source>
        <dbReference type="EnsemblMetazoa" id="tetur28g02140.1"/>
    </source>
</evidence>
<dbReference type="GO" id="GO:0005886">
    <property type="term" value="C:plasma membrane"/>
    <property type="evidence" value="ECO:0007669"/>
    <property type="project" value="TreeGrafter"/>
</dbReference>
<keyword evidence="3" id="KW-0812">Transmembrane</keyword>
<dbReference type="STRING" id="32264.T1KZM6"/>
<evidence type="ECO:0000256" key="2">
    <source>
        <dbReference type="ARBA" id="ARBA00023170"/>
    </source>
</evidence>
<keyword evidence="2" id="KW-0675">Receptor</keyword>
<dbReference type="InterPro" id="IPR003599">
    <property type="entry name" value="Ig_sub"/>
</dbReference>
<dbReference type="Gene3D" id="3.80.10.10">
    <property type="entry name" value="Ribonuclease Inhibitor"/>
    <property type="match status" value="1"/>
</dbReference>
<dbReference type="EMBL" id="CAEY01000743">
    <property type="status" value="NOT_ANNOTATED_CDS"/>
    <property type="molecule type" value="Genomic_DNA"/>
</dbReference>
<sequence length="596" mass="66958">MYILNSLVSLKQIDLHENHWFCDCRILDLRSRIVDRSISITVPPICDKPIRLKGASWQSLDQDEFACNPKIASLNGAKFIEGRNGTIVCRVQSTPLSNISWYFESPVAANHLIKNATYMSFGKQYITIREILKDNVQISKLIITNTIEKDAGRYTCYAANKAGNVSSSVIIRVIQPENTGEESLVLSEKDEQVGIILATILVFLLLVLSACFIVLRHKTSFLSSIFKSSRGQSEVIESNVILDSSYLNHNSKSPIAINDNEHDQKRYIPHQSTKYSTGTTATVLGAKDTIVITQPNGSAGITSDTLVKVFQPNQQLTVENNSPNNTNTNKSLDESGFEKCLESYLMVSEDESMLLPSRTNEVRFDPIIQQNDQQLTQQEQQLVNNWGQDAYDQAVYSTRSLNRRYSDSSATLMVKQLNVNSSGVNNSRVTIRDDSLELLPRNDNQNSQTTTNERFRSRRLSEGVISGRINSLWNRNNVNHSNQPLSSTNNIYPNEDYNNWTVGDSGQVVVNGDSNYFKGNFIGSEKESLLRRNGFTNVDYSTLQAPRRCSKSGLSSQFNNTPTSNYLRALSLEDSLNPTFPVIHESSKEYESDFKN</sequence>
<dbReference type="PROSITE" id="PS50835">
    <property type="entry name" value="IG_LIKE"/>
    <property type="match status" value="1"/>
</dbReference>
<feature type="domain" description="Ig-like" evidence="4">
    <location>
        <begin position="69"/>
        <end position="172"/>
    </location>
</feature>
<dbReference type="Gene3D" id="2.60.40.10">
    <property type="entry name" value="Immunoglobulins"/>
    <property type="match status" value="1"/>
</dbReference>
<keyword evidence="6" id="KW-1185">Reference proteome</keyword>
<keyword evidence="3" id="KW-1133">Transmembrane helix</keyword>
<evidence type="ECO:0000256" key="3">
    <source>
        <dbReference type="SAM" id="Phobius"/>
    </source>
</evidence>
<reference evidence="5" key="2">
    <citation type="submission" date="2015-06" db="UniProtKB">
        <authorList>
            <consortium name="EnsemblMetazoa"/>
        </authorList>
    </citation>
    <scope>IDENTIFICATION</scope>
</reference>
<dbReference type="PANTHER" id="PTHR45930:SF4">
    <property type="entry name" value="ADHESION G PROTEIN-COUPLED RECEPTOR A3"/>
    <property type="match status" value="1"/>
</dbReference>
<evidence type="ECO:0000313" key="6">
    <source>
        <dbReference type="Proteomes" id="UP000015104"/>
    </source>
</evidence>
<comment type="similarity">
    <text evidence="1">Belongs to the G-protein coupled receptor 2 family. Adhesion G-protein coupled receptor (ADGR) subfamily.</text>
</comment>
<dbReference type="HOGENOM" id="CLU_458093_0_0_1"/>
<feature type="transmembrane region" description="Helical" evidence="3">
    <location>
        <begin position="193"/>
        <end position="215"/>
    </location>
</feature>
<dbReference type="Pfam" id="PF13927">
    <property type="entry name" value="Ig_3"/>
    <property type="match status" value="1"/>
</dbReference>
<evidence type="ECO:0000256" key="1">
    <source>
        <dbReference type="ARBA" id="ARBA00007343"/>
    </source>
</evidence>
<dbReference type="SMART" id="SM00408">
    <property type="entry name" value="IGc2"/>
    <property type="match status" value="1"/>
</dbReference>
<reference evidence="6" key="1">
    <citation type="submission" date="2011-08" db="EMBL/GenBank/DDBJ databases">
        <authorList>
            <person name="Rombauts S."/>
        </authorList>
    </citation>
    <scope>NUCLEOTIDE SEQUENCE</scope>
    <source>
        <strain evidence="6">London</strain>
    </source>
</reference>
<dbReference type="SUPFAM" id="SSF48726">
    <property type="entry name" value="Immunoglobulin"/>
    <property type="match status" value="1"/>
</dbReference>
<dbReference type="InterPro" id="IPR013783">
    <property type="entry name" value="Ig-like_fold"/>
</dbReference>
<protein>
    <recommendedName>
        <fullName evidence="4">Ig-like domain-containing protein</fullName>
    </recommendedName>
</protein>
<name>T1KZM6_TETUR</name>
<dbReference type="SMART" id="SM00409">
    <property type="entry name" value="IG"/>
    <property type="match status" value="1"/>
</dbReference>
<dbReference type="PANTHER" id="PTHR45930">
    <property type="entry name" value="G-PROTEIN COUPLED RECEPTOR 124-LIKE PROTEIN"/>
    <property type="match status" value="1"/>
</dbReference>
<dbReference type="InterPro" id="IPR007110">
    <property type="entry name" value="Ig-like_dom"/>
</dbReference>
<dbReference type="InterPro" id="IPR036179">
    <property type="entry name" value="Ig-like_dom_sf"/>
</dbReference>
<dbReference type="GO" id="GO:0007166">
    <property type="term" value="P:cell surface receptor signaling pathway"/>
    <property type="evidence" value="ECO:0007669"/>
    <property type="project" value="TreeGrafter"/>
</dbReference>
<dbReference type="EnsemblMetazoa" id="tetur28g02140.1">
    <property type="protein sequence ID" value="tetur28g02140.1"/>
    <property type="gene ID" value="tetur28g02140"/>
</dbReference>
<keyword evidence="3" id="KW-0472">Membrane</keyword>
<dbReference type="InterPro" id="IPR032675">
    <property type="entry name" value="LRR_dom_sf"/>
</dbReference>
<dbReference type="AlphaFoldDB" id="T1KZM6"/>
<dbReference type="eggNOG" id="KOG0619">
    <property type="taxonomic scope" value="Eukaryota"/>
</dbReference>